<evidence type="ECO:0000256" key="1">
    <source>
        <dbReference type="SAM" id="Phobius"/>
    </source>
</evidence>
<dbReference type="RefSeq" id="WP_055664638.1">
    <property type="nucleotide sequence ID" value="NZ_CYPR01000227.1"/>
</dbReference>
<evidence type="ECO:0000313" key="3">
    <source>
        <dbReference type="Proteomes" id="UP000049455"/>
    </source>
</evidence>
<feature type="transmembrane region" description="Helical" evidence="1">
    <location>
        <begin position="47"/>
        <end position="66"/>
    </location>
</feature>
<evidence type="ECO:0000313" key="2">
    <source>
        <dbReference type="EMBL" id="CUH40629.1"/>
    </source>
</evidence>
<reference evidence="2 3" key="1">
    <citation type="submission" date="2015-09" db="EMBL/GenBank/DDBJ databases">
        <authorList>
            <person name="Jackson K.R."/>
            <person name="Lunt B.L."/>
            <person name="Fisher J.N.B."/>
            <person name="Gardner A.V."/>
            <person name="Bailey M.E."/>
            <person name="Deus L.M."/>
            <person name="Earl A.S."/>
            <person name="Gibby P.D."/>
            <person name="Hartmann K.A."/>
            <person name="Liu J.E."/>
            <person name="Manci A.M."/>
            <person name="Nielsen D.A."/>
            <person name="Solomon M.B."/>
            <person name="Breakwell D.P."/>
            <person name="Burnett S.H."/>
            <person name="Grose J.H."/>
        </authorList>
    </citation>
    <scope>NUCLEOTIDE SEQUENCE [LARGE SCALE GENOMIC DNA]</scope>
    <source>
        <strain evidence="2 3">CECT 7799</strain>
    </source>
</reference>
<proteinExistence type="predicted"/>
<dbReference type="STRING" id="313367.JSE7799_03364"/>
<sequence length="85" mass="9480">MALRHKTRKRLALLILMVGLPLYIGLMVGVMGLIYDRYGQPPLLVELVIYIILGTLCFLPLKPIFLGTARDDPDAMPKGEEQDGI</sequence>
<dbReference type="EMBL" id="CYPR01000227">
    <property type="protein sequence ID" value="CUH40629.1"/>
    <property type="molecule type" value="Genomic_DNA"/>
</dbReference>
<keyword evidence="1" id="KW-0812">Transmembrane</keyword>
<name>A0A0M7BEK8_9RHOB</name>
<keyword evidence="1" id="KW-1133">Transmembrane helix</keyword>
<dbReference type="AlphaFoldDB" id="A0A0M7BEK8"/>
<protein>
    <submittedName>
        <fullName evidence="2">Uncharacterized protein</fullName>
    </submittedName>
</protein>
<organism evidence="2 3">
    <name type="scientific">Jannaschia seosinensis</name>
    <dbReference type="NCBI Taxonomy" id="313367"/>
    <lineage>
        <taxon>Bacteria</taxon>
        <taxon>Pseudomonadati</taxon>
        <taxon>Pseudomonadota</taxon>
        <taxon>Alphaproteobacteria</taxon>
        <taxon>Rhodobacterales</taxon>
        <taxon>Roseobacteraceae</taxon>
        <taxon>Jannaschia</taxon>
    </lineage>
</organism>
<dbReference type="Proteomes" id="UP000049455">
    <property type="component" value="Unassembled WGS sequence"/>
</dbReference>
<dbReference type="Pfam" id="PF11003">
    <property type="entry name" value="DUF2842"/>
    <property type="match status" value="1"/>
</dbReference>
<keyword evidence="1" id="KW-0472">Membrane</keyword>
<accession>A0A0M7BEK8</accession>
<dbReference type="OrthoDB" id="7510023at2"/>
<keyword evidence="3" id="KW-1185">Reference proteome</keyword>
<feature type="transmembrane region" description="Helical" evidence="1">
    <location>
        <begin position="12"/>
        <end position="35"/>
    </location>
</feature>
<dbReference type="InterPro" id="IPR021265">
    <property type="entry name" value="DUF2842"/>
</dbReference>
<gene>
    <name evidence="2" type="ORF">JSE7799_03364</name>
</gene>